<accession>A0ACC1L2Y7</accession>
<name>A0ACC1L2Y7_9FUNG</name>
<organism evidence="1 2">
    <name type="scientific">Coemansia furcata</name>
    <dbReference type="NCBI Taxonomy" id="417177"/>
    <lineage>
        <taxon>Eukaryota</taxon>
        <taxon>Fungi</taxon>
        <taxon>Fungi incertae sedis</taxon>
        <taxon>Zoopagomycota</taxon>
        <taxon>Kickxellomycotina</taxon>
        <taxon>Kickxellomycetes</taxon>
        <taxon>Kickxellales</taxon>
        <taxon>Kickxellaceae</taxon>
        <taxon>Coemansia</taxon>
    </lineage>
</organism>
<evidence type="ECO:0000313" key="1">
    <source>
        <dbReference type="EMBL" id="KAJ2799866.1"/>
    </source>
</evidence>
<protein>
    <submittedName>
        <fullName evidence="1">Uncharacterized protein</fullName>
    </submittedName>
</protein>
<dbReference type="EMBL" id="JANBUP010002559">
    <property type="protein sequence ID" value="KAJ2799866.1"/>
    <property type="molecule type" value="Genomic_DNA"/>
</dbReference>
<reference evidence="1" key="1">
    <citation type="submission" date="2022-07" db="EMBL/GenBank/DDBJ databases">
        <title>Phylogenomic reconstructions and comparative analyses of Kickxellomycotina fungi.</title>
        <authorList>
            <person name="Reynolds N.K."/>
            <person name="Stajich J.E."/>
            <person name="Barry K."/>
            <person name="Grigoriev I.V."/>
            <person name="Crous P."/>
            <person name="Smith M.E."/>
        </authorList>
    </citation>
    <scope>NUCLEOTIDE SEQUENCE</scope>
    <source>
        <strain evidence="1">CBS 102833</strain>
    </source>
</reference>
<sequence length="163" mass="18278">MDTKGDGVAAESFIDAANASLQMVTADTRGCAQKAANELVSVIDGCQYSTEAQLSTMLDLLQKTQTELNANKDSLINSKVAIRDCLDNQTAAMESIREVTGLASETLHAIETRKNPADEKKTRYVEDMKRRNDKFEDRLRTDHEEFRRMHARRLASVLQQTQL</sequence>
<keyword evidence="2" id="KW-1185">Reference proteome</keyword>
<proteinExistence type="predicted"/>
<gene>
    <name evidence="1" type="ORF">H4S07_005323</name>
</gene>
<dbReference type="Proteomes" id="UP001140096">
    <property type="component" value="Unassembled WGS sequence"/>
</dbReference>
<evidence type="ECO:0000313" key="2">
    <source>
        <dbReference type="Proteomes" id="UP001140096"/>
    </source>
</evidence>
<comment type="caution">
    <text evidence="1">The sequence shown here is derived from an EMBL/GenBank/DDBJ whole genome shotgun (WGS) entry which is preliminary data.</text>
</comment>